<dbReference type="Proteomes" id="UP000011777">
    <property type="component" value="Unassembled WGS sequence"/>
</dbReference>
<accession>M3K5T7</accession>
<feature type="non-terminal residue" evidence="1">
    <location>
        <position position="1"/>
    </location>
</feature>
<dbReference type="OrthoDB" id="4024478at2759"/>
<proteinExistence type="predicted"/>
<reference evidence="1 2" key="1">
    <citation type="submission" date="2013-02" db="EMBL/GenBank/DDBJ databases">
        <title>Genome sequence of Candida maltosa Xu316, a potential industrial strain for xylitol and ethanol production.</title>
        <authorList>
            <person name="Yu J."/>
            <person name="Wang Q."/>
            <person name="Geng X."/>
            <person name="Bao W."/>
            <person name="He P."/>
            <person name="Cai J."/>
        </authorList>
    </citation>
    <scope>NUCLEOTIDE SEQUENCE [LARGE SCALE GENOMIC DNA]</scope>
    <source>
        <strain evidence="2">Xu316</strain>
    </source>
</reference>
<keyword evidence="2" id="KW-1185">Reference proteome</keyword>
<dbReference type="AlphaFoldDB" id="M3K5T7"/>
<organism evidence="1 2">
    <name type="scientific">Candida maltosa (strain Xu316)</name>
    <name type="common">Yeast</name>
    <dbReference type="NCBI Taxonomy" id="1245528"/>
    <lineage>
        <taxon>Eukaryota</taxon>
        <taxon>Fungi</taxon>
        <taxon>Dikarya</taxon>
        <taxon>Ascomycota</taxon>
        <taxon>Saccharomycotina</taxon>
        <taxon>Pichiomycetes</taxon>
        <taxon>Debaryomycetaceae</taxon>
        <taxon>Candida/Lodderomyces clade</taxon>
        <taxon>Candida</taxon>
    </lineage>
</organism>
<dbReference type="HOGENOM" id="CLU_2158061_0_0_1"/>
<evidence type="ECO:0000313" key="2">
    <source>
        <dbReference type="Proteomes" id="UP000011777"/>
    </source>
</evidence>
<name>M3K5T7_CANMX</name>
<sequence>MSKALEEKKKSMWNKTEKYQTSTSINMAIDELIKNKWYESYTSYCETHNLPVDETITKPDATIDITSDIPLLSDLINNQPNSQQLTQELKSALLKFYWSGFELGYESKNRA</sequence>
<protein>
    <submittedName>
        <fullName evidence="1">Uncharacterized protein</fullName>
    </submittedName>
</protein>
<evidence type="ECO:0000313" key="1">
    <source>
        <dbReference type="EMBL" id="EMG50144.1"/>
    </source>
</evidence>
<comment type="caution">
    <text evidence="1">The sequence shown here is derived from an EMBL/GenBank/DDBJ whole genome shotgun (WGS) entry which is preliminary data.</text>
</comment>
<gene>
    <name evidence="1" type="ORF">G210_4838</name>
</gene>
<dbReference type="EMBL" id="AOGT01000362">
    <property type="protein sequence ID" value="EMG50144.1"/>
    <property type="molecule type" value="Genomic_DNA"/>
</dbReference>
<dbReference type="OMA" id="SKWYEAY"/>